<dbReference type="Pfam" id="PF00076">
    <property type="entry name" value="RRM_1"/>
    <property type="match status" value="1"/>
</dbReference>
<dbReference type="AlphaFoldDB" id="A0A0G0MPQ2"/>
<dbReference type="Proteomes" id="UP000033935">
    <property type="component" value="Unassembled WGS sequence"/>
</dbReference>
<dbReference type="InterPro" id="IPR052462">
    <property type="entry name" value="SLIRP/GR-RBP-like"/>
</dbReference>
<dbReference type="InterPro" id="IPR035979">
    <property type="entry name" value="RBD_domain_sf"/>
</dbReference>
<accession>A0A0G0MPQ2</accession>
<dbReference type="InterPro" id="IPR012677">
    <property type="entry name" value="Nucleotide-bd_a/b_plait_sf"/>
</dbReference>
<dbReference type="PANTHER" id="PTHR48027">
    <property type="entry name" value="HETEROGENEOUS NUCLEAR RIBONUCLEOPROTEIN 87F-RELATED"/>
    <property type="match status" value="1"/>
</dbReference>
<sequence>MNPVYHADALTKNKKYGILLLVLLFVRNKRYQLIQFGLFSKNNQLALFIVNNKLFVGSLPWGVDDAQLNEIFSAHGSVVSARVITDRDTGRSRGFGFVEYADEAAATAAMEALDGTMIEGRTISVSFARPKAE</sequence>
<dbReference type="PATRIC" id="fig|1618995.3.peg.44"/>
<dbReference type="SUPFAM" id="SSF54928">
    <property type="entry name" value="RNA-binding domain, RBD"/>
    <property type="match status" value="1"/>
</dbReference>
<dbReference type="PROSITE" id="PS50102">
    <property type="entry name" value="RRM"/>
    <property type="match status" value="1"/>
</dbReference>
<protein>
    <recommendedName>
        <fullName evidence="2">RRM domain-containing protein</fullName>
    </recommendedName>
</protein>
<evidence type="ECO:0000256" key="1">
    <source>
        <dbReference type="ARBA" id="ARBA00022884"/>
    </source>
</evidence>
<feature type="domain" description="RRM" evidence="2">
    <location>
        <begin position="52"/>
        <end position="130"/>
    </location>
</feature>
<dbReference type="Gene3D" id="3.30.70.330">
    <property type="match status" value="1"/>
</dbReference>
<evidence type="ECO:0000313" key="3">
    <source>
        <dbReference type="EMBL" id="KKR05083.1"/>
    </source>
</evidence>
<evidence type="ECO:0000259" key="2">
    <source>
        <dbReference type="PROSITE" id="PS50102"/>
    </source>
</evidence>
<organism evidence="3 4">
    <name type="scientific">Candidatus Uhrbacteria bacterium GW2011_GWF2_39_13</name>
    <dbReference type="NCBI Taxonomy" id="1618995"/>
    <lineage>
        <taxon>Bacteria</taxon>
        <taxon>Candidatus Uhriibacteriota</taxon>
    </lineage>
</organism>
<dbReference type="SMART" id="SM00360">
    <property type="entry name" value="RRM"/>
    <property type="match status" value="1"/>
</dbReference>
<name>A0A0G0MPQ2_9BACT</name>
<keyword evidence="1" id="KW-0694">RNA-binding</keyword>
<dbReference type="InterPro" id="IPR000504">
    <property type="entry name" value="RRM_dom"/>
</dbReference>
<dbReference type="EMBL" id="LBWG01000001">
    <property type="protein sequence ID" value="KKR05083.1"/>
    <property type="molecule type" value="Genomic_DNA"/>
</dbReference>
<comment type="caution">
    <text evidence="3">The sequence shown here is derived from an EMBL/GenBank/DDBJ whole genome shotgun (WGS) entry which is preliminary data.</text>
</comment>
<evidence type="ECO:0000313" key="4">
    <source>
        <dbReference type="Proteomes" id="UP000033935"/>
    </source>
</evidence>
<gene>
    <name evidence="3" type="ORF">UT30_C0001G0042</name>
</gene>
<dbReference type="GO" id="GO:0003723">
    <property type="term" value="F:RNA binding"/>
    <property type="evidence" value="ECO:0007669"/>
    <property type="project" value="UniProtKB-KW"/>
</dbReference>
<reference evidence="3 4" key="1">
    <citation type="journal article" date="2015" name="Nature">
        <title>rRNA introns, odd ribosomes, and small enigmatic genomes across a large radiation of phyla.</title>
        <authorList>
            <person name="Brown C.T."/>
            <person name="Hug L.A."/>
            <person name="Thomas B.C."/>
            <person name="Sharon I."/>
            <person name="Castelle C.J."/>
            <person name="Singh A."/>
            <person name="Wilkins M.J."/>
            <person name="Williams K.H."/>
            <person name="Banfield J.F."/>
        </authorList>
    </citation>
    <scope>NUCLEOTIDE SEQUENCE [LARGE SCALE GENOMIC DNA]</scope>
</reference>
<proteinExistence type="predicted"/>